<dbReference type="OMA" id="KGHLNCA"/>
<protein>
    <recommendedName>
        <fullName evidence="8">AAA+ ATPase domain-containing protein</fullName>
    </recommendedName>
</protein>
<dbReference type="InterPro" id="IPR058922">
    <property type="entry name" value="WHD_DRP"/>
</dbReference>
<evidence type="ECO:0000256" key="5">
    <source>
        <dbReference type="ARBA" id="ARBA00022821"/>
    </source>
</evidence>
<dbReference type="EnsemblPlants" id="ORUFI06G28840.2">
    <property type="protein sequence ID" value="ORUFI06G28840.2"/>
    <property type="gene ID" value="ORUFI06G28840"/>
</dbReference>
<dbReference type="eggNOG" id="KOG4658">
    <property type="taxonomic scope" value="Eukaryota"/>
</dbReference>
<feature type="compositionally biased region" description="Polar residues" evidence="7">
    <location>
        <begin position="1152"/>
        <end position="1162"/>
    </location>
</feature>
<keyword evidence="2" id="KW-0433">Leucine-rich repeat</keyword>
<dbReference type="GO" id="GO:0005524">
    <property type="term" value="F:ATP binding"/>
    <property type="evidence" value="ECO:0007669"/>
    <property type="project" value="UniProtKB-KW"/>
</dbReference>
<dbReference type="InterPro" id="IPR027417">
    <property type="entry name" value="P-loop_NTPase"/>
</dbReference>
<proteinExistence type="inferred from homology"/>
<dbReference type="PRINTS" id="PR00364">
    <property type="entry name" value="DISEASERSIST"/>
</dbReference>
<dbReference type="GO" id="GO:0051707">
    <property type="term" value="P:response to other organism"/>
    <property type="evidence" value="ECO:0007669"/>
    <property type="project" value="UniProtKB-ARBA"/>
</dbReference>
<keyword evidence="5" id="KW-0611">Plant defense</keyword>
<dbReference type="Gene3D" id="3.80.10.10">
    <property type="entry name" value="Ribonuclease Inhibitor"/>
    <property type="match status" value="5"/>
</dbReference>
<dbReference type="GO" id="GO:0043531">
    <property type="term" value="F:ADP binding"/>
    <property type="evidence" value="ECO:0007669"/>
    <property type="project" value="InterPro"/>
</dbReference>
<dbReference type="HOGENOM" id="CLU_226065_0_0_1"/>
<organism evidence="9 10">
    <name type="scientific">Oryza rufipogon</name>
    <name type="common">Brownbeard rice</name>
    <name type="synonym">Asian wild rice</name>
    <dbReference type="NCBI Taxonomy" id="4529"/>
    <lineage>
        <taxon>Eukaryota</taxon>
        <taxon>Viridiplantae</taxon>
        <taxon>Streptophyta</taxon>
        <taxon>Embryophyta</taxon>
        <taxon>Tracheophyta</taxon>
        <taxon>Spermatophyta</taxon>
        <taxon>Magnoliopsida</taxon>
        <taxon>Liliopsida</taxon>
        <taxon>Poales</taxon>
        <taxon>Poaceae</taxon>
        <taxon>BOP clade</taxon>
        <taxon>Oryzoideae</taxon>
        <taxon>Oryzeae</taxon>
        <taxon>Oryzinae</taxon>
        <taxon>Oryza</taxon>
    </lineage>
</organism>
<evidence type="ECO:0000256" key="7">
    <source>
        <dbReference type="SAM" id="MobiDB-lite"/>
    </source>
</evidence>
<sequence>MESVAVEAARWMVGKALSPLSGGLVEAWLACSELGTNVGAVKLELLYAQVMLDNARGRETHSPALKQLLLQLRGLAYDAEDVLDELDYFRIQDELDGTDEAADEHTRGCLHGLLLNTRHTARNIKKRYLSACCSGGGDEKAVAGSDLSLAGEHDADDDCTDEDDNDTGSTDIDHSSTATHMPRKEKQWGSQREDTMKTPKLKFDRVDLSTRTKHISEQLKLVCAKVSTILNLELPESNRTIRSSIAMHRPVTTSATIEPEFYGRKGEKDRIIKDITHGDCCVKDLTVIPITGPGGIGKTALTQQIYKAVKNLFDVNVWVCISLNFNAYRLKQEIADSIPKVENEQLGDLDDLIERRLKSKKILLVLDDMWNCSNEDDWKRLLAPLRNAQTKGNVILVTTRFPAVAEIVQKTYRPIQLEGLEFEELWELFQAYVFGDEKLINHHAILQQTGEMIAKKLKGSPLAAKTVGRLLRNHLDFNHWTSVLESKEWELQTGDNDIMPALKLSYDYLPFHLQQCFIYCALFPEDYKFDSDELIHLWIGLDILQSHQDQNKRTEDIALSCLNHLVDFGFFKKNVNEDGSPYYSMHDLLHELALKVSSCECLAVSSSNVRFVQIPPSIRHLSIVIDDMDVNDRVTFESIKTDFSTLSKRLDVEKLHSFMLFGRFHGSFISPLGDLLSNAKSLRVILLSTPSYAVENMLHNFSNLVHLRYLRIIRGYFPEIRLPNTISRFYHLRILDVRKCNGHFGLPRDIDNLVRLRHFLVPDDNLHSDVANVGKLKCLQELRRFKVKRQSEPFALRQLGQLELNGTLGIYNLENAQAADEAKLLNKSHLHKLILHWSTKDCSQDEHILESLKPHNNLQELQIEGHGGATCPSWLGFNLSIKGLQSLSLHGLDWNKFPPIGELWLVNQHSEKSLSCIEGQSFWNLKRLELVGIPRLEKWTGNDASRVFSQLEVFIVRDCPELIELPYSKMDSTQFPTLKELEIVKCPTLSSLPPVPWTNSPCRALIEEVRSDFQHLKYSNLYQSKSHLWVAGKKGHLNCAFSKVLASSNLTEMKYLILTKCPFLPLEHLQMLSCLKKLEINGSSSSLLMVEGGSAVRYQFPVKKLVIRKCGASGKELTLLLSHFPKLSDLTMYRLEKIAMLGVAEQQITATSASSPSLSGNKLENARFGQEQQQPRGEDEKAAASSGLLLLPTQLQELFISCCSKLILHHDSLGENMEGRLRGIEGGLQGLRSLVSLTIIDCPDFFSSYSSSSSSFPFPSSLKYLSIDRVSGMETLSLLSNLSSLTNLGIECGDLRGEDLCSLLAQGQLTRLRVNKNPKFFVGINPSSLQHLVTDDIAGVLVVPICRLLSPSLTKLTIFCNNEVKRFTKEQNMALEHLSSLQELSFSFCRLQFLPSVLHRLVSLKRLEISCSEFISSLPKSGLPSSLEILDVSGGSEELKRQCRKLRGTIPIIKDSDWDLIVAVACHSYNNKQSPRNKRRGSFSRRMAVDGDAVRRRPPQPPPRSGGSRRDASTGFAESALRVPGSNVRNSRIHPAFEAVTFQPLLPYTSATACFSSLTQLASGAGIRAMESVAVNAARWVVGKALSPLSGGLVEAWAASTELGPNIGAIKTELLYAQGMLHNARGRETSNPALQQLLLELRGLAYNAEDVLDELDYFRIQDELDGTYEAAEEHAKGCLQGLVLNTRHTVRNIKKKACSCGDNGEESRHANDEEALAGSGCIHKLFSNARERSRFLCCAYPCKALHIEHTTKTPKLKFDRVDLSTRMKHIVEQLKPVCAKVATILNLELLESNRSIGQCIAMSLNSEFSGKMGHAVVLPSSIAMNRPVTTSDFIEPKFYGREGEKSTIINDVIEGDYCDVDLTVIPIVGPGGIGKTTLTQQIYKEVQNHFDVNIWVCVSLNFNVYRLKEEIAKSIPKVNEENSGWPDDLIEQRLKSKRFLLVLDDIWNLVYEDEWKQLLAPLKKSQSKGNIIVVTTRFPAVAEMVKTTNCSIQLEGLEPKMFWELFKAYAFGDEKTVNDHGNLQETGKMIAKKLKGSPLAAKTVGRLLRKHLDIDHWTGILDSKEWELQTGKNDIMPALKLSYDYLPFHLQQCFTYCALFPEDYIFDSEQLIHLWIGLDILHSHDQNTRTEDIGLNYLNDLVSYGFFKKDEQNDGSPYYVMPDLLHELALKVSSYECLAISSSNVRSIQVPPSIRHLSIVIDDVDVNDRVTFENIKKDFSTLHKQLDIEKLHSVMLFGQYHGSFVIPLGNLLSKAKALRVVLLYAPSYVVENMLHNFSNLIHLRYLRINKGYFPEMSLPNTISRFYRLRILDLQQCMGHFGLPRDMNNLVRLRHFLVPYDNLHSDITSVGKLKCLQELRRFEVKRQVEAFALRQLGQLEDLKGSLGIYNLENVKAAKEAELLNKSRLHKLILDWDIKRSTKDPSQEVHILENLKPHSNLLELHINGHGGATCPSWLGVNLSMKGLKSLRLNCVDWNNFPPIGELSLVNEHGHKSLDCTTDRSFPNLKRLELVAIPRLSKWAGNDACHVFSLLEVLIVRDCPELMELPFSHPTTCSRPEQGTNLTQFPTLKKLEIVNCQKLSSLPPIPWTSCPCHAYIEEVGSDFQQLDYSTNNQSELCLLVKGKDDNLDSAFWRLLVFSNLTELKELTLTKCPPLPLEHLQSLSSLRMLCMQDLSNVLLQDKAENTVSYQFPVEQLRIFNCSCSGKELTLLSSHFPKLSMFVIRGCENIRGLGVAKQGMTAMSASSLPSAGSKLEDECLGQEQQEPGEEDEKAAADGGLLLLPQQLQYLTIGEMSELALVFDTAGGLRGVGEGLQGLHSIKNLNIWNCPNFLSSYSSSSHHSPFPSSLQELFLSYMSGMNTLSPLSNLNSLAKLAIWDFGDLRADGLSSLIAHGQLKELDVRRSPNFFVGSDLSLLLQLKTDDITWLLIAPVCNILASSLTELTIGWNDEVEHFTKGQNAALLLLSSLQDLRFWCYSKLRFLPTGLHRLTRLKRLEIALCPAIRLLPKGGLPRSLKVLDVSESKNEELKRQCRKLRGTIPIIQDRNCSVNTENLGGWAVGEGLRSRRRPCSGNEHTRLHTIAAAAPARYV</sequence>
<dbReference type="InterPro" id="IPR036388">
    <property type="entry name" value="WH-like_DNA-bd_sf"/>
</dbReference>
<dbReference type="Pfam" id="PF23559">
    <property type="entry name" value="WHD_DRP"/>
    <property type="match status" value="2"/>
</dbReference>
<dbReference type="SUPFAM" id="SSF52058">
    <property type="entry name" value="L domain-like"/>
    <property type="match status" value="4"/>
</dbReference>
<dbReference type="Pfam" id="PF25019">
    <property type="entry name" value="LRR_R13L1-DRL21"/>
    <property type="match status" value="2"/>
</dbReference>
<feature type="compositionally biased region" description="Polar residues" evidence="7">
    <location>
        <begin position="167"/>
        <end position="179"/>
    </location>
</feature>
<dbReference type="InterPro" id="IPR003593">
    <property type="entry name" value="AAA+_ATPase"/>
</dbReference>
<feature type="domain" description="AAA+ ATPase" evidence="8">
    <location>
        <begin position="284"/>
        <end position="421"/>
    </location>
</feature>
<dbReference type="Pfam" id="PF18052">
    <property type="entry name" value="Rx_N"/>
    <property type="match status" value="2"/>
</dbReference>
<feature type="compositionally biased region" description="Basic and acidic residues" evidence="7">
    <location>
        <begin position="182"/>
        <end position="195"/>
    </location>
</feature>
<dbReference type="Gene3D" id="3.40.50.300">
    <property type="entry name" value="P-loop containing nucleotide triphosphate hydrolases"/>
    <property type="match status" value="2"/>
</dbReference>
<evidence type="ECO:0000256" key="6">
    <source>
        <dbReference type="ARBA" id="ARBA00022840"/>
    </source>
</evidence>
<dbReference type="InterPro" id="IPR041118">
    <property type="entry name" value="Rx_N"/>
</dbReference>
<evidence type="ECO:0000256" key="2">
    <source>
        <dbReference type="ARBA" id="ARBA00022614"/>
    </source>
</evidence>
<evidence type="ECO:0000256" key="1">
    <source>
        <dbReference type="ARBA" id="ARBA00008894"/>
    </source>
</evidence>
<feature type="region of interest" description="Disordered" evidence="7">
    <location>
        <begin position="1152"/>
        <end position="1181"/>
    </location>
</feature>
<evidence type="ECO:0000313" key="9">
    <source>
        <dbReference type="EnsemblPlants" id="ORUFI06G28840.2"/>
    </source>
</evidence>
<dbReference type="InterPro" id="IPR032675">
    <property type="entry name" value="LRR_dom_sf"/>
</dbReference>
<dbReference type="InterPro" id="IPR002182">
    <property type="entry name" value="NB-ARC"/>
</dbReference>
<dbReference type="PANTHER" id="PTHR36766:SF45">
    <property type="entry name" value="NB-ARC DOMAIN-CONTAINING PROTEIN"/>
    <property type="match status" value="1"/>
</dbReference>
<dbReference type="PANTHER" id="PTHR36766">
    <property type="entry name" value="PLANT BROAD-SPECTRUM MILDEW RESISTANCE PROTEIN RPW8"/>
    <property type="match status" value="1"/>
</dbReference>
<evidence type="ECO:0000313" key="10">
    <source>
        <dbReference type="Proteomes" id="UP000008022"/>
    </source>
</evidence>
<dbReference type="Gramene" id="ORUFI06G28840.2">
    <property type="protein sequence ID" value="ORUFI06G28840.2"/>
    <property type="gene ID" value="ORUFI06G28840"/>
</dbReference>
<evidence type="ECO:0000256" key="3">
    <source>
        <dbReference type="ARBA" id="ARBA00022737"/>
    </source>
</evidence>
<dbReference type="Gene3D" id="1.20.5.4130">
    <property type="match status" value="2"/>
</dbReference>
<keyword evidence="10" id="KW-1185">Reference proteome</keyword>
<dbReference type="STRING" id="4529.A0A0E0Q2F8"/>
<feature type="region of interest" description="Disordered" evidence="7">
    <location>
        <begin position="1472"/>
        <end position="1521"/>
    </location>
</feature>
<keyword evidence="4" id="KW-0547">Nucleotide-binding</keyword>
<evidence type="ECO:0000259" key="8">
    <source>
        <dbReference type="SMART" id="SM00382"/>
    </source>
</evidence>
<feature type="domain" description="AAA+ ATPase" evidence="8">
    <location>
        <begin position="1861"/>
        <end position="1998"/>
    </location>
</feature>
<keyword evidence="6" id="KW-0067">ATP-binding</keyword>
<reference evidence="9" key="2">
    <citation type="submission" date="2015-06" db="UniProtKB">
        <authorList>
            <consortium name="EnsemblPlants"/>
        </authorList>
    </citation>
    <scope>IDENTIFICATION</scope>
</reference>
<dbReference type="SMART" id="SM00382">
    <property type="entry name" value="AAA"/>
    <property type="match status" value="2"/>
</dbReference>
<dbReference type="InterPro" id="IPR056789">
    <property type="entry name" value="LRR_R13L1-DRL21"/>
</dbReference>
<evidence type="ECO:0000256" key="4">
    <source>
        <dbReference type="ARBA" id="ARBA00022741"/>
    </source>
</evidence>
<feature type="compositionally biased region" description="Acidic residues" evidence="7">
    <location>
        <begin position="154"/>
        <end position="166"/>
    </location>
</feature>
<name>A0A0E0Q2F8_ORYRU</name>
<accession>A0A0E0Q2F8</accession>
<dbReference type="Proteomes" id="UP000008022">
    <property type="component" value="Unassembled WGS sequence"/>
</dbReference>
<feature type="region of interest" description="Disordered" evidence="7">
    <location>
        <begin position="2745"/>
        <end position="2773"/>
    </location>
</feature>
<dbReference type="Gene3D" id="1.10.10.10">
    <property type="entry name" value="Winged helix-like DNA-binding domain superfamily/Winged helix DNA-binding domain"/>
    <property type="match status" value="2"/>
</dbReference>
<dbReference type="Pfam" id="PF00931">
    <property type="entry name" value="NB-ARC"/>
    <property type="match status" value="2"/>
</dbReference>
<dbReference type="SUPFAM" id="SSF52540">
    <property type="entry name" value="P-loop containing nucleoside triphosphate hydrolases"/>
    <property type="match status" value="2"/>
</dbReference>
<keyword evidence="3" id="KW-0677">Repeat</keyword>
<feature type="region of interest" description="Disordered" evidence="7">
    <location>
        <begin position="152"/>
        <end position="195"/>
    </location>
</feature>
<dbReference type="GO" id="GO:0006952">
    <property type="term" value="P:defense response"/>
    <property type="evidence" value="ECO:0007669"/>
    <property type="project" value="UniProtKB-KW"/>
</dbReference>
<reference evidence="10" key="1">
    <citation type="submission" date="2013-06" db="EMBL/GenBank/DDBJ databases">
        <authorList>
            <person name="Zhao Q."/>
        </authorList>
    </citation>
    <scope>NUCLEOTIDE SEQUENCE</scope>
    <source>
        <strain evidence="10">cv. W1943</strain>
    </source>
</reference>
<comment type="similarity">
    <text evidence="1">Belongs to the disease resistance NB-LRR family.</text>
</comment>